<keyword evidence="3" id="KW-0509">mRNA transport</keyword>
<dbReference type="Gene3D" id="2.30.29.30">
    <property type="entry name" value="Pleckstrin-homology domain (PH domain)/Phosphotyrosine-binding domain (PTB)"/>
    <property type="match status" value="1"/>
</dbReference>
<keyword evidence="5" id="KW-0811">Translocation</keyword>
<evidence type="ECO:0000256" key="3">
    <source>
        <dbReference type="ARBA" id="ARBA00022816"/>
    </source>
</evidence>
<reference evidence="10 11" key="1">
    <citation type="submission" date="2014-04" db="EMBL/GenBank/DDBJ databases">
        <authorList>
            <consortium name="DOE Joint Genome Institute"/>
            <person name="Kuo A."/>
            <person name="Kohler A."/>
            <person name="Jargeat P."/>
            <person name="Nagy L.G."/>
            <person name="Floudas D."/>
            <person name="Copeland A."/>
            <person name="Barry K.W."/>
            <person name="Cichocki N."/>
            <person name="Veneault-Fourrey C."/>
            <person name="LaButti K."/>
            <person name="Lindquist E.A."/>
            <person name="Lipzen A."/>
            <person name="Lundell T."/>
            <person name="Morin E."/>
            <person name="Murat C."/>
            <person name="Sun H."/>
            <person name="Tunlid A."/>
            <person name="Henrissat B."/>
            <person name="Grigoriev I.V."/>
            <person name="Hibbett D.S."/>
            <person name="Martin F."/>
            <person name="Nordberg H.P."/>
            <person name="Cantor M.N."/>
            <person name="Hua S.X."/>
        </authorList>
    </citation>
    <scope>NUCLEOTIDE SEQUENCE [LARGE SCALE GENOMIC DNA]</scope>
    <source>
        <strain evidence="10 11">Ve08.2h10</strain>
    </source>
</reference>
<keyword evidence="4" id="KW-0653">Protein transport</keyword>
<organism evidence="10 11">
    <name type="scientific">Paxillus rubicundulus Ve08.2h10</name>
    <dbReference type="NCBI Taxonomy" id="930991"/>
    <lineage>
        <taxon>Eukaryota</taxon>
        <taxon>Fungi</taxon>
        <taxon>Dikarya</taxon>
        <taxon>Basidiomycota</taxon>
        <taxon>Agaricomycotina</taxon>
        <taxon>Agaricomycetes</taxon>
        <taxon>Agaricomycetidae</taxon>
        <taxon>Boletales</taxon>
        <taxon>Paxilineae</taxon>
        <taxon>Paxillaceae</taxon>
        <taxon>Paxillus</taxon>
    </lineage>
</organism>
<evidence type="ECO:0000313" key="10">
    <source>
        <dbReference type="EMBL" id="KIK92136.1"/>
    </source>
</evidence>
<dbReference type="InterPro" id="IPR011993">
    <property type="entry name" value="PH-like_dom_sf"/>
</dbReference>
<dbReference type="InterPro" id="IPR015007">
    <property type="entry name" value="NUP2/50/61"/>
</dbReference>
<keyword evidence="11" id="KW-1185">Reference proteome</keyword>
<evidence type="ECO:0000256" key="1">
    <source>
        <dbReference type="ARBA" id="ARBA00004567"/>
    </source>
</evidence>
<comment type="subcellular location">
    <subcellularLocation>
        <location evidence="1">Nucleus</location>
        <location evidence="1">Nuclear pore complex</location>
    </subcellularLocation>
</comment>
<dbReference type="AlphaFoldDB" id="A0A0D0DTT8"/>
<evidence type="ECO:0000256" key="6">
    <source>
        <dbReference type="ARBA" id="ARBA00023132"/>
    </source>
</evidence>
<feature type="compositionally biased region" description="Polar residues" evidence="8">
    <location>
        <begin position="343"/>
        <end position="370"/>
    </location>
</feature>
<keyword evidence="6" id="KW-0906">Nuclear pore complex</keyword>
<dbReference type="PROSITE" id="PS50196">
    <property type="entry name" value="RANBD1"/>
    <property type="match status" value="1"/>
</dbReference>
<feature type="domain" description="RanBD1" evidence="9">
    <location>
        <begin position="579"/>
        <end position="712"/>
    </location>
</feature>
<feature type="compositionally biased region" description="Low complexity" evidence="8">
    <location>
        <begin position="527"/>
        <end position="538"/>
    </location>
</feature>
<dbReference type="SMART" id="SM00160">
    <property type="entry name" value="RanBD"/>
    <property type="match status" value="1"/>
</dbReference>
<dbReference type="GO" id="GO:0005643">
    <property type="term" value="C:nuclear pore"/>
    <property type="evidence" value="ECO:0007669"/>
    <property type="project" value="UniProtKB-SubCell"/>
</dbReference>
<dbReference type="InterPro" id="IPR000156">
    <property type="entry name" value="Ran_bind_dom"/>
</dbReference>
<dbReference type="InParanoid" id="A0A0D0DTT8"/>
<evidence type="ECO:0000256" key="8">
    <source>
        <dbReference type="SAM" id="MobiDB-lite"/>
    </source>
</evidence>
<dbReference type="STRING" id="930991.A0A0D0DTT8"/>
<feature type="region of interest" description="Disordered" evidence="8">
    <location>
        <begin position="414"/>
        <end position="603"/>
    </location>
</feature>
<feature type="compositionally biased region" description="Acidic residues" evidence="8">
    <location>
        <begin position="593"/>
        <end position="602"/>
    </location>
</feature>
<keyword evidence="7" id="KW-0539">Nucleus</keyword>
<feature type="compositionally biased region" description="Basic and acidic residues" evidence="8">
    <location>
        <begin position="1"/>
        <end position="14"/>
    </location>
</feature>
<feature type="region of interest" description="Disordered" evidence="8">
    <location>
        <begin position="219"/>
        <end position="387"/>
    </location>
</feature>
<gene>
    <name evidence="10" type="ORF">PAXRUDRAFT_830235</name>
</gene>
<keyword evidence="2" id="KW-0813">Transport</keyword>
<reference evidence="11" key="2">
    <citation type="submission" date="2015-01" db="EMBL/GenBank/DDBJ databases">
        <title>Evolutionary Origins and Diversification of the Mycorrhizal Mutualists.</title>
        <authorList>
            <consortium name="DOE Joint Genome Institute"/>
            <consortium name="Mycorrhizal Genomics Consortium"/>
            <person name="Kohler A."/>
            <person name="Kuo A."/>
            <person name="Nagy L.G."/>
            <person name="Floudas D."/>
            <person name="Copeland A."/>
            <person name="Barry K.W."/>
            <person name="Cichocki N."/>
            <person name="Veneault-Fourrey C."/>
            <person name="LaButti K."/>
            <person name="Lindquist E.A."/>
            <person name="Lipzen A."/>
            <person name="Lundell T."/>
            <person name="Morin E."/>
            <person name="Murat C."/>
            <person name="Riley R."/>
            <person name="Ohm R."/>
            <person name="Sun H."/>
            <person name="Tunlid A."/>
            <person name="Henrissat B."/>
            <person name="Grigoriev I.V."/>
            <person name="Hibbett D.S."/>
            <person name="Martin F."/>
        </authorList>
    </citation>
    <scope>NUCLEOTIDE SEQUENCE [LARGE SCALE GENOMIC DNA]</scope>
    <source>
        <strain evidence="11">Ve08.2h10</strain>
    </source>
</reference>
<dbReference type="SUPFAM" id="SSF50729">
    <property type="entry name" value="PH domain-like"/>
    <property type="match status" value="1"/>
</dbReference>
<dbReference type="EMBL" id="KN825310">
    <property type="protein sequence ID" value="KIK92136.1"/>
    <property type="molecule type" value="Genomic_DNA"/>
</dbReference>
<dbReference type="FunCoup" id="A0A0D0DTT8">
    <property type="interactions" value="117"/>
</dbReference>
<accession>A0A0D0DTT8</accession>
<feature type="region of interest" description="Disordered" evidence="8">
    <location>
        <begin position="1"/>
        <end position="93"/>
    </location>
</feature>
<evidence type="ECO:0000259" key="9">
    <source>
        <dbReference type="PROSITE" id="PS50196"/>
    </source>
</evidence>
<dbReference type="Pfam" id="PF08911">
    <property type="entry name" value="NUP50"/>
    <property type="match status" value="1"/>
</dbReference>
<evidence type="ECO:0000256" key="5">
    <source>
        <dbReference type="ARBA" id="ARBA00023010"/>
    </source>
</evidence>
<dbReference type="Proteomes" id="UP000054538">
    <property type="component" value="Unassembled WGS sequence"/>
</dbReference>
<dbReference type="OrthoDB" id="185618at2759"/>
<dbReference type="Pfam" id="PF00638">
    <property type="entry name" value="Ran_BP1"/>
    <property type="match status" value="1"/>
</dbReference>
<protein>
    <recommendedName>
        <fullName evidence="9">RanBD1 domain-containing protein</fullName>
    </recommendedName>
</protein>
<evidence type="ECO:0000256" key="4">
    <source>
        <dbReference type="ARBA" id="ARBA00022927"/>
    </source>
</evidence>
<dbReference type="GO" id="GO:0015031">
    <property type="term" value="P:protein transport"/>
    <property type="evidence" value="ECO:0007669"/>
    <property type="project" value="UniProtKB-KW"/>
</dbReference>
<feature type="compositionally biased region" description="Low complexity" evidence="8">
    <location>
        <begin position="275"/>
        <end position="306"/>
    </location>
</feature>
<sequence length="714" mass="74137">MKRGAERQLTKDAFDDGDDDDDIEEIQDPGQGFQKADDAALAKRQVRALPKRALAGTPTKTPSLNGLTPTQALSGEDREAAPPPKFGGFVGFGMETPTPNPFTFAAQSPTAPVPAFGSPGIGTGTKPSQPPSSLGMAVQPVAPGAVELYPSGSGVSPPKPATPASTEESNVIALKYYKSLRGLNASFLLAISTAVDKDPFFDVASLVESYKNLRTTIQSEFDGSPQPSQSSNPPSNSSSTFGEKPLASEKPAAPQFSMPKPPSGPFAGLAGSGEGSSQSRSTSESGTKTAGFSFPAFTPPSSSAPTQLPFGFAPKSSEPSVTSLSPSTPSPPKPVFALGISQLDDSSVPKSTSGFSFATPPTTTTKSIFGSISRETESSSATTPAPLLQPASMTSVFGSSGVPNFFVGSKTTSAFGTSDSTSKPTSVFGTSIFGSNSAGESSRPSPFFVSTSDDKDTSKSSASVFGSTTTTSSTPTGSIFGSSDKPFAFGSASPPKPSAFGFGKPSGSIGNPVGFGFGAPSTKVGDSTSASESSAPPTGFSFGAPPAKPAESMFSPPPTEKSAESTPQPDAEGNENGGEVESAKLLPTSTHDEEGEGEEDEETTHVVKCKVYRLFKTGDKNEWKDLGVGMFRLKKHKETNIRRVLMRNSSTGRILINFRIYATFKPTLAKTLISFVGYENNTLTSFRIRVKTEEQASELKHALDRQVAAVQTAE</sequence>
<feature type="compositionally biased region" description="Low complexity" evidence="8">
    <location>
        <begin position="459"/>
        <end position="483"/>
    </location>
</feature>
<dbReference type="GO" id="GO:0051028">
    <property type="term" value="P:mRNA transport"/>
    <property type="evidence" value="ECO:0007669"/>
    <property type="project" value="UniProtKB-KW"/>
</dbReference>
<dbReference type="PANTHER" id="PTHR38697:SF1">
    <property type="entry name" value="NUCLEAR PORE COMPLEX PROTEIN SIMILAR TO S. CEREVISIAE NUP2 (EUROFUNG)"/>
    <property type="match status" value="1"/>
</dbReference>
<name>A0A0D0DTT8_9AGAM</name>
<evidence type="ECO:0000313" key="11">
    <source>
        <dbReference type="Proteomes" id="UP000054538"/>
    </source>
</evidence>
<proteinExistence type="predicted"/>
<dbReference type="InterPro" id="IPR053074">
    <property type="entry name" value="NPC_Nucleoporin"/>
</dbReference>
<dbReference type="PANTHER" id="PTHR38697">
    <property type="entry name" value="NUCLEAR PORE COMPLEX PROTEIN SIMILAR TO S. CEREVISIAE NUP2 (EUROFUNG)"/>
    <property type="match status" value="1"/>
</dbReference>
<feature type="compositionally biased region" description="Polar residues" evidence="8">
    <location>
        <begin position="58"/>
        <end position="73"/>
    </location>
</feature>
<evidence type="ECO:0000256" key="2">
    <source>
        <dbReference type="ARBA" id="ARBA00022448"/>
    </source>
</evidence>
<feature type="region of interest" description="Disordered" evidence="8">
    <location>
        <begin position="148"/>
        <end position="167"/>
    </location>
</feature>
<dbReference type="CDD" id="cd13170">
    <property type="entry name" value="RanBD_NUP50"/>
    <property type="match status" value="1"/>
</dbReference>
<feature type="compositionally biased region" description="Low complexity" evidence="8">
    <location>
        <begin position="314"/>
        <end position="327"/>
    </location>
</feature>
<evidence type="ECO:0000256" key="7">
    <source>
        <dbReference type="ARBA" id="ARBA00023242"/>
    </source>
</evidence>
<dbReference type="HOGENOM" id="CLU_027517_0_0_1"/>
<feature type="compositionally biased region" description="Acidic residues" evidence="8">
    <location>
        <begin position="15"/>
        <end position="27"/>
    </location>
</feature>
<feature type="compositionally biased region" description="Polar residues" evidence="8">
    <location>
        <begin position="414"/>
        <end position="444"/>
    </location>
</feature>
<feature type="compositionally biased region" description="Low complexity" evidence="8">
    <location>
        <begin position="224"/>
        <end position="239"/>
    </location>
</feature>